<dbReference type="Proteomes" id="UP001434737">
    <property type="component" value="Chromosome"/>
</dbReference>
<proteinExistence type="predicted"/>
<sequence>MVRYVLFMAFMLTYIWADVFDDKVRNLIGEQSYQLNVNFLNKIFANKTMYYTNGRLDIAKIVYALKSNGLLTSRFGQPSEVKLSFSARTSPILLTKVTNSILATMGYSYYVVSKAELSQGLSNIEFSFNTEHNPDIGIILDELSKRGFVCLDINRISEQQWEYVLEVNEPRLPNTKFLAKSATLNLREVSGEYWLALNANGDLHIQTINFIKWNPRVVLYDKNLGIVDIVANTGMSASAKIRVPRGVKFVMITDYDSPESLKGGISVNLK</sequence>
<protein>
    <recommendedName>
        <fullName evidence="3">Periplasmic protein</fullName>
    </recommendedName>
</protein>
<dbReference type="RefSeq" id="WP_300448879.1">
    <property type="nucleotide sequence ID" value="NZ_CP145316.1"/>
</dbReference>
<keyword evidence="2" id="KW-1185">Reference proteome</keyword>
<organism evidence="1 2">
    <name type="scientific">Helicobacter mastomyrinus</name>
    <dbReference type="NCBI Taxonomy" id="287948"/>
    <lineage>
        <taxon>Bacteria</taxon>
        <taxon>Pseudomonadati</taxon>
        <taxon>Campylobacterota</taxon>
        <taxon>Epsilonproteobacteria</taxon>
        <taxon>Campylobacterales</taxon>
        <taxon>Helicobacteraceae</taxon>
        <taxon>Helicobacter</taxon>
    </lineage>
</organism>
<evidence type="ECO:0000313" key="1">
    <source>
        <dbReference type="EMBL" id="XAM18277.1"/>
    </source>
</evidence>
<reference evidence="1 2" key="1">
    <citation type="submission" date="2024-02" db="EMBL/GenBank/DDBJ databases">
        <title>Genome and pathogenicity analysis of Helicobacter mastomyrinus isolated from mice.</title>
        <authorList>
            <person name="Zhu L."/>
        </authorList>
    </citation>
    <scope>NUCLEOTIDE SEQUENCE [LARGE SCALE GENOMIC DNA]</scope>
    <source>
        <strain evidence="1 2">Hm-17</strain>
    </source>
</reference>
<name>A0ABZ3F517_9HELI</name>
<gene>
    <name evidence="1" type="ORF">V3I05_00850</name>
</gene>
<dbReference type="EMBL" id="CP145316">
    <property type="protein sequence ID" value="XAM18277.1"/>
    <property type="molecule type" value="Genomic_DNA"/>
</dbReference>
<evidence type="ECO:0000313" key="2">
    <source>
        <dbReference type="Proteomes" id="UP001434737"/>
    </source>
</evidence>
<evidence type="ECO:0008006" key="3">
    <source>
        <dbReference type="Google" id="ProtNLM"/>
    </source>
</evidence>
<accession>A0ABZ3F517</accession>